<dbReference type="AlphaFoldDB" id="A0A3E2W315"/>
<sequence>MSKYNKLWEYIQKQNEEECRLSFQRIEEIAGTALDHSFLTFKKELSAYGYHVEKISMKEKTVLFYKNK</sequence>
<reference evidence="1 2" key="1">
    <citation type="submission" date="2018-08" db="EMBL/GenBank/DDBJ databases">
        <title>A genome reference for cultivated species of the human gut microbiota.</title>
        <authorList>
            <person name="Zou Y."/>
            <person name="Xue W."/>
            <person name="Luo G."/>
        </authorList>
    </citation>
    <scope>NUCLEOTIDE SEQUENCE [LARGE SCALE GENOMIC DNA]</scope>
    <source>
        <strain evidence="1 2">OF01-2LB</strain>
    </source>
</reference>
<dbReference type="Proteomes" id="UP000260025">
    <property type="component" value="Unassembled WGS sequence"/>
</dbReference>
<evidence type="ECO:0000313" key="1">
    <source>
        <dbReference type="EMBL" id="RGC18122.1"/>
    </source>
</evidence>
<protein>
    <submittedName>
        <fullName evidence="1">Uncharacterized protein</fullName>
    </submittedName>
</protein>
<dbReference type="EMBL" id="QVEV01000003">
    <property type="protein sequence ID" value="RGC18122.1"/>
    <property type="molecule type" value="Genomic_DNA"/>
</dbReference>
<accession>A0A3E2W315</accession>
<comment type="caution">
    <text evidence="1">The sequence shown here is derived from an EMBL/GenBank/DDBJ whole genome shotgun (WGS) entry which is preliminary data.</text>
</comment>
<gene>
    <name evidence="1" type="ORF">DXA38_03970</name>
</gene>
<dbReference type="RefSeq" id="WP_117442083.1">
    <property type="nucleotide sequence ID" value="NZ_JAJFEN010000015.1"/>
</dbReference>
<organism evidence="1 2">
    <name type="scientific">Clostridium innocuum</name>
    <dbReference type="NCBI Taxonomy" id="1522"/>
    <lineage>
        <taxon>Bacteria</taxon>
        <taxon>Bacillati</taxon>
        <taxon>Bacillota</taxon>
        <taxon>Clostridia</taxon>
        <taxon>Eubacteriales</taxon>
        <taxon>Clostridiaceae</taxon>
        <taxon>Clostridium</taxon>
    </lineage>
</organism>
<proteinExistence type="predicted"/>
<evidence type="ECO:0000313" key="2">
    <source>
        <dbReference type="Proteomes" id="UP000260025"/>
    </source>
</evidence>
<dbReference type="OrthoDB" id="5244671at2"/>
<name>A0A3E2W315_CLOIN</name>